<dbReference type="InterPro" id="IPR036038">
    <property type="entry name" value="Aminotransferase-like"/>
</dbReference>
<dbReference type="HOGENOM" id="CLU_077041_0_0_1"/>
<dbReference type="AlphaFoldDB" id="F0VZF4"/>
<organism evidence="1">
    <name type="scientific">Albugo laibachii Nc14</name>
    <dbReference type="NCBI Taxonomy" id="890382"/>
    <lineage>
        <taxon>Eukaryota</taxon>
        <taxon>Sar</taxon>
        <taxon>Stramenopiles</taxon>
        <taxon>Oomycota</taxon>
        <taxon>Peronosporomycetes</taxon>
        <taxon>Albuginales</taxon>
        <taxon>Albuginaceae</taxon>
        <taxon>Albugo</taxon>
    </lineage>
</organism>
<protein>
    <submittedName>
        <fullName evidence="1">Thioredoxinlike protein putative</fullName>
    </submittedName>
</protein>
<sequence>MVRTSRPSSFRTYTAGFGYMNSILSAAAKNGVAVPCVNMNATQFILSYPRGAYTSARTVQRYKIFDYDHHIRRLAKSTAGMQLERAPLDFESKLEPFLREQVPKTLRAAMQEFQKIFQDSLSPSQEYKLTILICTSATTTPEFPLDVVCHVGLLPSLDKKFVKLRIVGKPRVNGDLKDSQWIRERQAIYEALSDDVEEILLMDPKTLKIYEGSQTNFYAIQDDKIHTADEGILNGTVRSLILEECQKHSIPFVLEAPCLTSIASWDACFISSTSRLVLGVNSIEYPQMMSDTEEVKWLPADFDANFHLLDRIRELVQTQFASKSTPIFASTDFAPL</sequence>
<accession>F0VZF4</accession>
<dbReference type="PANTHER" id="PTHR47703">
    <property type="entry name" value="D-AMINOACID AMINOTRANSFERASE-LIKE PLP-DEPENDENT ENZYMES SUPERFAMILY PROTEIN"/>
    <property type="match status" value="1"/>
</dbReference>
<dbReference type="GO" id="GO:0003824">
    <property type="term" value="F:catalytic activity"/>
    <property type="evidence" value="ECO:0007669"/>
    <property type="project" value="InterPro"/>
</dbReference>
<dbReference type="InterPro" id="IPR001544">
    <property type="entry name" value="Aminotrans_IV"/>
</dbReference>
<dbReference type="Pfam" id="PF01063">
    <property type="entry name" value="Aminotran_4"/>
    <property type="match status" value="1"/>
</dbReference>
<evidence type="ECO:0000313" key="1">
    <source>
        <dbReference type="EMBL" id="CCA14184.1"/>
    </source>
</evidence>
<dbReference type="SUPFAM" id="SSF56752">
    <property type="entry name" value="D-aminoacid aminotransferase-like PLP-dependent enzymes"/>
    <property type="match status" value="1"/>
</dbReference>
<dbReference type="Gene3D" id="3.20.10.10">
    <property type="entry name" value="D-amino Acid Aminotransferase, subunit A, domain 2"/>
    <property type="match status" value="1"/>
</dbReference>
<reference evidence="1" key="1">
    <citation type="journal article" date="2011" name="PLoS Biol.">
        <title>Gene gain and loss during evolution of obligate parasitism in the white rust pathogen of Arabidopsis thaliana.</title>
        <authorList>
            <person name="Kemen E."/>
            <person name="Gardiner A."/>
            <person name="Schultz-Larsen T."/>
            <person name="Kemen A.C."/>
            <person name="Balmuth A.L."/>
            <person name="Robert-Seilaniantz A."/>
            <person name="Bailey K."/>
            <person name="Holub E."/>
            <person name="Studholme D.J."/>
            <person name="Maclean D."/>
            <person name="Jones J.D."/>
        </authorList>
    </citation>
    <scope>NUCLEOTIDE SEQUENCE</scope>
</reference>
<dbReference type="PANTHER" id="PTHR47703:SF2">
    <property type="entry name" value="D-AMINOACID AMINOTRANSFERASE-LIKE PLP-DEPENDENT ENZYMES SUPERFAMILY PROTEIN"/>
    <property type="match status" value="1"/>
</dbReference>
<proteinExistence type="predicted"/>
<reference evidence="1" key="2">
    <citation type="submission" date="2011-02" db="EMBL/GenBank/DDBJ databases">
        <authorList>
            <person name="MacLean D."/>
        </authorList>
    </citation>
    <scope>NUCLEOTIDE SEQUENCE</scope>
</reference>
<dbReference type="InterPro" id="IPR043132">
    <property type="entry name" value="BCAT-like_C"/>
</dbReference>
<dbReference type="EMBL" id="FR824047">
    <property type="protein sequence ID" value="CCA14184.1"/>
    <property type="molecule type" value="Genomic_DNA"/>
</dbReference>
<gene>
    <name evidence="1" type="primary">AlNc14C2G292</name>
    <name evidence="1" type="ORF">ALNC14_003270</name>
</gene>
<name>F0VZF4_9STRA</name>